<keyword evidence="2" id="KW-0472">Membrane</keyword>
<name>B6AFR4_CRYMR</name>
<proteinExistence type="predicted"/>
<feature type="transmembrane region" description="Helical" evidence="2">
    <location>
        <begin position="81"/>
        <end position="108"/>
    </location>
</feature>
<protein>
    <submittedName>
        <fullName evidence="3">Uncharacterized protein</fullName>
    </submittedName>
</protein>
<dbReference type="OMA" id="FINATFQ"/>
<evidence type="ECO:0000313" key="4">
    <source>
        <dbReference type="Proteomes" id="UP000001460"/>
    </source>
</evidence>
<reference evidence="3" key="1">
    <citation type="submission" date="2008-06" db="EMBL/GenBank/DDBJ databases">
        <authorList>
            <person name="Lorenzi H."/>
            <person name="Inman J."/>
            <person name="Miller J."/>
            <person name="Schobel S."/>
            <person name="Amedeo P."/>
            <person name="Caler E.V."/>
            <person name="da Silva J."/>
        </authorList>
    </citation>
    <scope>NUCLEOTIDE SEQUENCE [LARGE SCALE GENOMIC DNA]</scope>
    <source>
        <strain evidence="3">RN66</strain>
    </source>
</reference>
<dbReference type="OrthoDB" id="339210at2759"/>
<evidence type="ECO:0000256" key="1">
    <source>
        <dbReference type="SAM" id="MobiDB-lite"/>
    </source>
</evidence>
<dbReference type="GeneID" id="6996544"/>
<keyword evidence="2" id="KW-1133">Transmembrane helix</keyword>
<sequence length="254" mass="29479">MGKSEDKPESYIGYNNIEETTRDHRKHLINTNDDKTNHKKGIKRMHHSHKSHTLHPTKKSKISRSIHKRILNKSVNKRSHILRIFSLSIFISLLIYGTFFSFNIYIYLYGSIPWKELEEWIISFTHVESVLTNLVNSNNQWDKINGVNVNSPFINATFQKAGFTLYELPVFQYIQEDPYCIHSVNYDVTIPPGGWIIYSSCNPSSTLPNGFHSIRALGYLAYSNSINASLPSQIRAWYHSYYKHIQVPISITEL</sequence>
<evidence type="ECO:0000256" key="2">
    <source>
        <dbReference type="SAM" id="Phobius"/>
    </source>
</evidence>
<feature type="compositionally biased region" description="Basic residues" evidence="1">
    <location>
        <begin position="37"/>
        <end position="59"/>
    </location>
</feature>
<dbReference type="RefSeq" id="XP_002141404.1">
    <property type="nucleotide sequence ID" value="XM_002141368.1"/>
</dbReference>
<feature type="region of interest" description="Disordered" evidence="1">
    <location>
        <begin position="30"/>
        <end position="59"/>
    </location>
</feature>
<gene>
    <name evidence="3" type="ORF">CMU_034410</name>
</gene>
<dbReference type="AlphaFoldDB" id="B6AFR4"/>
<organism evidence="3 4">
    <name type="scientific">Cryptosporidium muris (strain RN66)</name>
    <dbReference type="NCBI Taxonomy" id="441375"/>
    <lineage>
        <taxon>Eukaryota</taxon>
        <taxon>Sar</taxon>
        <taxon>Alveolata</taxon>
        <taxon>Apicomplexa</taxon>
        <taxon>Conoidasida</taxon>
        <taxon>Coccidia</taxon>
        <taxon>Eucoccidiorida</taxon>
        <taxon>Eimeriorina</taxon>
        <taxon>Cryptosporidiidae</taxon>
        <taxon>Cryptosporidium</taxon>
    </lineage>
</organism>
<dbReference type="VEuPathDB" id="CryptoDB:CMU_034410"/>
<evidence type="ECO:0000313" key="3">
    <source>
        <dbReference type="EMBL" id="EEA07055.1"/>
    </source>
</evidence>
<dbReference type="Proteomes" id="UP000001460">
    <property type="component" value="Unassembled WGS sequence"/>
</dbReference>
<dbReference type="EMBL" id="DS989731">
    <property type="protein sequence ID" value="EEA07055.1"/>
    <property type="molecule type" value="Genomic_DNA"/>
</dbReference>
<accession>B6AFR4</accession>
<keyword evidence="2" id="KW-0812">Transmembrane</keyword>
<keyword evidence="4" id="KW-1185">Reference proteome</keyword>